<dbReference type="Gene3D" id="1.10.8.60">
    <property type="match status" value="2"/>
</dbReference>
<evidence type="ECO:0000256" key="1">
    <source>
        <dbReference type="ARBA" id="ARBA00022737"/>
    </source>
</evidence>
<evidence type="ECO:0008006" key="12">
    <source>
        <dbReference type="Google" id="ProtNLM"/>
    </source>
</evidence>
<dbReference type="Pfam" id="PF10431">
    <property type="entry name" value="ClpB_D2-small"/>
    <property type="match status" value="1"/>
</dbReference>
<dbReference type="Gene3D" id="1.10.1780.10">
    <property type="entry name" value="Clp, N-terminal domain"/>
    <property type="match status" value="1"/>
</dbReference>
<dbReference type="GO" id="GO:0005737">
    <property type="term" value="C:cytoplasm"/>
    <property type="evidence" value="ECO:0007669"/>
    <property type="project" value="TreeGrafter"/>
</dbReference>
<dbReference type="CDD" id="cd00009">
    <property type="entry name" value="AAA"/>
    <property type="match status" value="1"/>
</dbReference>
<evidence type="ECO:0000256" key="3">
    <source>
        <dbReference type="ARBA" id="ARBA00022840"/>
    </source>
</evidence>
<evidence type="ECO:0000259" key="9">
    <source>
        <dbReference type="PROSITE" id="PS51903"/>
    </source>
</evidence>
<proteinExistence type="inferred from homology"/>
<dbReference type="PRINTS" id="PR00300">
    <property type="entry name" value="CLPPROTEASEA"/>
</dbReference>
<gene>
    <name evidence="10" type="ORF">C3F09_04445</name>
</gene>
<comment type="caution">
    <text evidence="10">The sequence shown here is derived from an EMBL/GenBank/DDBJ whole genome shotgun (WGS) entry which is preliminary data.</text>
</comment>
<dbReference type="EMBL" id="PQAP01000042">
    <property type="protein sequence ID" value="PWB74023.1"/>
    <property type="molecule type" value="Genomic_DNA"/>
</dbReference>
<dbReference type="FunFam" id="3.40.50.300:FF:000025">
    <property type="entry name" value="ATP-dependent Clp protease subunit"/>
    <property type="match status" value="1"/>
</dbReference>
<feature type="domain" description="UVR" evidence="8">
    <location>
        <begin position="416"/>
        <end position="451"/>
    </location>
</feature>
<evidence type="ECO:0000256" key="4">
    <source>
        <dbReference type="ARBA" id="ARBA00023186"/>
    </source>
</evidence>
<dbReference type="InterPro" id="IPR004176">
    <property type="entry name" value="Clp_R_N"/>
</dbReference>
<dbReference type="InterPro" id="IPR001270">
    <property type="entry name" value="ClpA/B"/>
</dbReference>
<dbReference type="InterPro" id="IPR019489">
    <property type="entry name" value="Clp_ATPase_C"/>
</dbReference>
<dbReference type="InterPro" id="IPR027417">
    <property type="entry name" value="P-loop_NTPase"/>
</dbReference>
<evidence type="ECO:0000256" key="5">
    <source>
        <dbReference type="PROSITE-ProRule" id="PRU01251"/>
    </source>
</evidence>
<feature type="coiled-coil region" evidence="7">
    <location>
        <begin position="412"/>
        <end position="465"/>
    </location>
</feature>
<keyword evidence="3 6" id="KW-0067">ATP-binding</keyword>
<dbReference type="Gene3D" id="3.40.50.300">
    <property type="entry name" value="P-loop containing nucleotide triphosphate hydrolases"/>
    <property type="match status" value="2"/>
</dbReference>
<dbReference type="PROSITE" id="PS51903">
    <property type="entry name" value="CLP_R"/>
    <property type="match status" value="1"/>
</dbReference>
<organism evidence="10 11">
    <name type="scientific">candidate division GN15 bacterium</name>
    <dbReference type="NCBI Taxonomy" id="2072418"/>
    <lineage>
        <taxon>Bacteria</taxon>
        <taxon>candidate division GN15</taxon>
    </lineage>
</organism>
<dbReference type="InterPro" id="IPR050130">
    <property type="entry name" value="ClpA_ClpB"/>
</dbReference>
<dbReference type="PROSITE" id="PS00870">
    <property type="entry name" value="CLPAB_1"/>
    <property type="match status" value="1"/>
</dbReference>
<sequence>MNEMFTEAARRAIEYARDEAARLRHDYIGTEHLLLGLVRLGEGRAVEVITNLGLDLDDLKQSIEEVVQPSGGTMTMGQLPLTARAKKTLEVSGQEARALKSKDIDTEHILLALLKDEEGVAAQVLSTYEIDYKEAYEELKNVQNGKPSAFKKKRKKSKTPALDHFGRDLTELARRGKLDPIIGRETEIERVCQVLSRRKKNNPVLIGEPGVGKTAIAEGLAQRIVEGNVPQTLENKRVVTLDMASLVAGTKYRGQFEERLKAVMTEIINSTDVIIFIDELHTIVGAGGAEGSLDASNIFKPSLSRGELRCIGATTLNEYRKYIEKDGALERRFQTVMVEPPSEEDTIKILKGLRQKYEEHHKLNISDDAIVTAVRLSNRYVSGKYQPDKAIDLIDEAGSRAHLSTYTRPEAFAESENRVAELIRRKEESVKNQAFETAAQLRDEIKAEKEHLAELQKRWEETREKEKVTLTGDDVAMVLAKMTGIPLFRLEEKESQRLLRMEEELKKSIVGQEEAITILSRTLRRARAGLNDPRRPIGTFLFLGPTGVGKTELARSLATFLFDDVESLIRIDMSEYMEKFAVSRLIGAPPGYVGYEEGGQLTEKVRRKPYSVVLLDEIEKAHPDVFNILLQLFDDGALTDSFGRRVDFKNTVVIMTSNIGTRQIRDSKTVGFDGVEADSSFEGMKKKILDEMKKLFNPELLNRIDETIIFHQLSRDHIKQIIEILVVDVAKRLADKGISFILTNEAKEFLCDRGYDPQYGARPLKRAIQKYLDDPLAEEILRGQYAGDLDLTIGAEPDSDKLTFKFNTHRNTPERETVG</sequence>
<evidence type="ECO:0000256" key="6">
    <source>
        <dbReference type="RuleBase" id="RU004432"/>
    </source>
</evidence>
<dbReference type="CDD" id="cd19499">
    <property type="entry name" value="RecA-like_ClpB_Hsp104-like"/>
    <property type="match status" value="1"/>
</dbReference>
<dbReference type="PANTHER" id="PTHR11638:SF18">
    <property type="entry name" value="HEAT SHOCK PROTEIN 104"/>
    <property type="match status" value="1"/>
</dbReference>
<dbReference type="SUPFAM" id="SSF52540">
    <property type="entry name" value="P-loop containing nucleoside triphosphate hydrolases"/>
    <property type="match status" value="2"/>
</dbReference>
<evidence type="ECO:0000313" key="11">
    <source>
        <dbReference type="Proteomes" id="UP000250918"/>
    </source>
</evidence>
<dbReference type="InterPro" id="IPR028299">
    <property type="entry name" value="ClpA/B_CS2"/>
</dbReference>
<dbReference type="Proteomes" id="UP000250918">
    <property type="component" value="Unassembled WGS sequence"/>
</dbReference>
<dbReference type="AlphaFoldDB" id="A0A855X3X1"/>
<name>A0A855X3X1_9BACT</name>
<dbReference type="SMART" id="SM01086">
    <property type="entry name" value="ClpB_D2-small"/>
    <property type="match status" value="1"/>
</dbReference>
<dbReference type="InterPro" id="IPR003959">
    <property type="entry name" value="ATPase_AAA_core"/>
</dbReference>
<keyword evidence="2 6" id="KW-0547">Nucleotide-binding</keyword>
<dbReference type="InterPro" id="IPR041546">
    <property type="entry name" value="ClpA/ClpB_AAA_lid"/>
</dbReference>
<dbReference type="SMART" id="SM00382">
    <property type="entry name" value="AAA"/>
    <property type="match status" value="2"/>
</dbReference>
<evidence type="ECO:0000313" key="10">
    <source>
        <dbReference type="EMBL" id="PWB74023.1"/>
    </source>
</evidence>
<dbReference type="PROSITE" id="PS50151">
    <property type="entry name" value="UVR"/>
    <property type="match status" value="1"/>
</dbReference>
<protein>
    <recommendedName>
        <fullName evidence="12">ATP-dependent Clp protease ATP-binding subunit</fullName>
    </recommendedName>
</protein>
<keyword evidence="1 5" id="KW-0677">Repeat</keyword>
<accession>A0A855X3X1</accession>
<reference evidence="10 11" key="1">
    <citation type="journal article" date="2018" name="ISME J.">
        <title>A methanotrophic archaeon couples anaerobic oxidation of methane to Fe(III) reduction.</title>
        <authorList>
            <person name="Cai C."/>
            <person name="Leu A.O."/>
            <person name="Xie G.J."/>
            <person name="Guo J."/>
            <person name="Feng Y."/>
            <person name="Zhao J.X."/>
            <person name="Tyson G.W."/>
            <person name="Yuan Z."/>
            <person name="Hu S."/>
        </authorList>
    </citation>
    <scope>NUCLEOTIDE SEQUENCE [LARGE SCALE GENOMIC DNA]</scope>
    <source>
        <strain evidence="10">FeB_12</strain>
    </source>
</reference>
<dbReference type="Pfam" id="PF02861">
    <property type="entry name" value="Clp_N"/>
    <property type="match status" value="1"/>
</dbReference>
<dbReference type="InterPro" id="IPR001943">
    <property type="entry name" value="UVR_dom"/>
</dbReference>
<keyword evidence="7" id="KW-0175">Coiled coil</keyword>
<evidence type="ECO:0000259" key="8">
    <source>
        <dbReference type="PROSITE" id="PS50151"/>
    </source>
</evidence>
<dbReference type="GO" id="GO:0034605">
    <property type="term" value="P:cellular response to heat"/>
    <property type="evidence" value="ECO:0007669"/>
    <property type="project" value="TreeGrafter"/>
</dbReference>
<evidence type="ECO:0000256" key="2">
    <source>
        <dbReference type="ARBA" id="ARBA00022741"/>
    </source>
</evidence>
<dbReference type="SUPFAM" id="SSF81923">
    <property type="entry name" value="Double Clp-N motif"/>
    <property type="match status" value="1"/>
</dbReference>
<dbReference type="InterPro" id="IPR018368">
    <property type="entry name" value="ClpA/B_CS1"/>
</dbReference>
<dbReference type="PANTHER" id="PTHR11638">
    <property type="entry name" value="ATP-DEPENDENT CLP PROTEASE"/>
    <property type="match status" value="1"/>
</dbReference>
<dbReference type="GO" id="GO:0016887">
    <property type="term" value="F:ATP hydrolysis activity"/>
    <property type="evidence" value="ECO:0007669"/>
    <property type="project" value="InterPro"/>
</dbReference>
<dbReference type="GO" id="GO:0005524">
    <property type="term" value="F:ATP binding"/>
    <property type="evidence" value="ECO:0007669"/>
    <property type="project" value="UniProtKB-KW"/>
</dbReference>
<keyword evidence="4 6" id="KW-0143">Chaperone</keyword>
<dbReference type="FunFam" id="3.40.50.300:FF:000010">
    <property type="entry name" value="Chaperone clpB 1, putative"/>
    <property type="match status" value="1"/>
</dbReference>
<dbReference type="InterPro" id="IPR003593">
    <property type="entry name" value="AAA+_ATPase"/>
</dbReference>
<dbReference type="InterPro" id="IPR036628">
    <property type="entry name" value="Clp_N_dom_sf"/>
</dbReference>
<comment type="similarity">
    <text evidence="6">Belongs to the ClpA/ClpB family.</text>
</comment>
<dbReference type="Pfam" id="PF17871">
    <property type="entry name" value="AAA_lid_9"/>
    <property type="match status" value="1"/>
</dbReference>
<feature type="domain" description="Clp R" evidence="9">
    <location>
        <begin position="1"/>
        <end position="145"/>
    </location>
</feature>
<dbReference type="PROSITE" id="PS00871">
    <property type="entry name" value="CLPAB_2"/>
    <property type="match status" value="1"/>
</dbReference>
<dbReference type="Gene3D" id="4.10.860.10">
    <property type="entry name" value="UVR domain"/>
    <property type="match status" value="1"/>
</dbReference>
<evidence type="ECO:0000256" key="7">
    <source>
        <dbReference type="SAM" id="Coils"/>
    </source>
</evidence>
<dbReference type="Pfam" id="PF00004">
    <property type="entry name" value="AAA"/>
    <property type="match status" value="1"/>
</dbReference>
<dbReference type="Pfam" id="PF07724">
    <property type="entry name" value="AAA_2"/>
    <property type="match status" value="1"/>
</dbReference>